<gene>
    <name evidence="3" type="ORF">SCHCODRAFT_113127</name>
</gene>
<feature type="region of interest" description="Disordered" evidence="1">
    <location>
        <begin position="1"/>
        <end position="40"/>
    </location>
</feature>
<feature type="non-terminal residue" evidence="3">
    <location>
        <position position="356"/>
    </location>
</feature>
<dbReference type="InterPro" id="IPR003615">
    <property type="entry name" value="HNH_nuc"/>
</dbReference>
<evidence type="ECO:0000259" key="2">
    <source>
        <dbReference type="Pfam" id="PF13391"/>
    </source>
</evidence>
<dbReference type="Proteomes" id="UP000007431">
    <property type="component" value="Unassembled WGS sequence"/>
</dbReference>
<protein>
    <recommendedName>
        <fullName evidence="2">HNH nuclease domain-containing protein</fullName>
    </recommendedName>
</protein>
<dbReference type="RefSeq" id="XP_003027746.1">
    <property type="nucleotide sequence ID" value="XM_003027700.1"/>
</dbReference>
<sequence>MVTKKPKSVAGADRRQHGTGKGRQKTAATSPLNTRRSPRLLARLVVNDKVTLLKPPLSRHDAPVLRARVVPRNYASSSTSSDPPSPRPTLANYDSNREYSPSESGDQEDNCTADDGSTPRKKIFLPSRRPGNDELAAISPKGHACIVTLEHNGNGTVENCHLLDRACGADPDIVEGMEIIMVMERGTLDVDCPTNRVFLESKMHTAFDNGRWVLLPTVRDLRRMLSALRRQKLAPIEGQKQSPPRNSMGFTHHKDVFPNAIRKVDIAPLSCWADGLKIYRERYVGCPEPAIMYGPQPFEKPLPTIDVHCNLYYVVWKAYKTLQDRNIHAHARYSVQERLVRQIGQIMWAYTRQDDK</sequence>
<feature type="domain" description="HNH nuclease" evidence="2">
    <location>
        <begin position="145"/>
        <end position="213"/>
    </location>
</feature>
<evidence type="ECO:0000256" key="1">
    <source>
        <dbReference type="SAM" id="MobiDB-lite"/>
    </source>
</evidence>
<dbReference type="OrthoDB" id="3133596at2759"/>
<feature type="region of interest" description="Disordered" evidence="1">
    <location>
        <begin position="73"/>
        <end position="131"/>
    </location>
</feature>
<dbReference type="GeneID" id="9597897"/>
<evidence type="ECO:0000313" key="3">
    <source>
        <dbReference type="EMBL" id="EFI92843.1"/>
    </source>
</evidence>
<proteinExistence type="predicted"/>
<dbReference type="KEGG" id="scm:SCHCO_02590364"/>
<dbReference type="InParanoid" id="D8QGY2"/>
<organism evidence="4">
    <name type="scientific">Schizophyllum commune (strain H4-8 / FGSC 9210)</name>
    <name type="common">Split gill fungus</name>
    <dbReference type="NCBI Taxonomy" id="578458"/>
    <lineage>
        <taxon>Eukaryota</taxon>
        <taxon>Fungi</taxon>
        <taxon>Dikarya</taxon>
        <taxon>Basidiomycota</taxon>
        <taxon>Agaricomycotina</taxon>
        <taxon>Agaricomycetes</taxon>
        <taxon>Agaricomycetidae</taxon>
        <taxon>Agaricales</taxon>
        <taxon>Schizophyllaceae</taxon>
        <taxon>Schizophyllum</taxon>
    </lineage>
</organism>
<dbReference type="EMBL" id="GL377312">
    <property type="protein sequence ID" value="EFI92843.1"/>
    <property type="molecule type" value="Genomic_DNA"/>
</dbReference>
<keyword evidence="4" id="KW-1185">Reference proteome</keyword>
<dbReference type="HOGENOM" id="CLU_723922_0_0_1"/>
<evidence type="ECO:0000313" key="4">
    <source>
        <dbReference type="Proteomes" id="UP000007431"/>
    </source>
</evidence>
<accession>D8QGY2</accession>
<dbReference type="Pfam" id="PF13391">
    <property type="entry name" value="HNH_2"/>
    <property type="match status" value="1"/>
</dbReference>
<name>D8QGY2_SCHCM</name>
<feature type="compositionally biased region" description="Polar residues" evidence="1">
    <location>
        <begin position="26"/>
        <end position="35"/>
    </location>
</feature>
<feature type="compositionally biased region" description="Polar residues" evidence="1">
    <location>
        <begin position="92"/>
        <end position="104"/>
    </location>
</feature>
<dbReference type="VEuPathDB" id="FungiDB:SCHCODRAFT_02590364"/>
<reference evidence="3 4" key="1">
    <citation type="journal article" date="2010" name="Nat. Biotechnol.">
        <title>Genome sequence of the model mushroom Schizophyllum commune.</title>
        <authorList>
            <person name="Ohm R.A."/>
            <person name="de Jong J.F."/>
            <person name="Lugones L.G."/>
            <person name="Aerts A."/>
            <person name="Kothe E."/>
            <person name="Stajich J.E."/>
            <person name="de Vries R.P."/>
            <person name="Record E."/>
            <person name="Levasseur A."/>
            <person name="Baker S.E."/>
            <person name="Bartholomew K.A."/>
            <person name="Coutinho P.M."/>
            <person name="Erdmann S."/>
            <person name="Fowler T.J."/>
            <person name="Gathman A.C."/>
            <person name="Lombard V."/>
            <person name="Henrissat B."/>
            <person name="Knabe N."/>
            <person name="Kuees U."/>
            <person name="Lilly W.W."/>
            <person name="Lindquist E."/>
            <person name="Lucas S."/>
            <person name="Magnuson J.K."/>
            <person name="Piumi F."/>
            <person name="Raudaskoski M."/>
            <person name="Salamov A."/>
            <person name="Schmutz J."/>
            <person name="Schwarze F.W.M.R."/>
            <person name="vanKuyk P.A."/>
            <person name="Horton J.S."/>
            <person name="Grigoriev I.V."/>
            <person name="Woesten H.A.B."/>
        </authorList>
    </citation>
    <scope>NUCLEOTIDE SEQUENCE [LARGE SCALE GENOMIC DNA]</scope>
    <source>
        <strain evidence="4">H4-8 / FGSC 9210</strain>
    </source>
</reference>
<dbReference type="AlphaFoldDB" id="D8QGY2"/>